<keyword evidence="3" id="KW-0808">Transferase</keyword>
<evidence type="ECO:0000313" key="10">
    <source>
        <dbReference type="EMBL" id="TID19724.1"/>
    </source>
</evidence>
<gene>
    <name evidence="10" type="ORF">E6O75_ATG07062</name>
</gene>
<evidence type="ECO:0000256" key="2">
    <source>
        <dbReference type="ARBA" id="ARBA00007282"/>
    </source>
</evidence>
<sequence length="596" mass="67885">MFSAAPPSHRERIKQLDAQYEHHTNQRHYLPFVYPWCSFGTYLVIAYLLVPHSKSAALRKARYAVWAINTVFAAYIIAHTRGRGAVAAYAVGFVMAWSIVWTTIVLVVHDGQVDFARIERASGSTGRVRLQGEETTPARLQGEETTPARLQGEETTPVRLKGEETTPARLQGEETTPVRLKGEETTPQPSGSLKRGQDESTLRNRSINEYDVGSKSTDGAEKDHAKGSELVWQHYPEQPFLERLDWVLDLMANFRGMAWNWRIPNLPSPPKEVVEQLSRHDDSRNSKIHHSKSININHTFLSRDVLLGRSFQRFTMGYFALDLIKILIIHDPFFWTGDLNLPGPSYLPSRLSASKTFMKSQRLLIAQLAVYWALQTIFQTASLFFVGILGSDRIGVRGQHWMYPAEWGTYTTILNRGLSGWWGTWWHQTFRFAFESPGTKLIKQLNMNPRSLPAKTLQMFIAFSISGFLHANASHTSIGPTNPLQGPFLFFSLQPLGLIAQTLSSHFLKEKGITRHMPIPIRQLINFVYVHVWFYYTAPLFVNDAAAGGQFLYEPIPFSVLRGLGLGTEEESWYCWGGRWPGFYRGRYWWESGIVT</sequence>
<evidence type="ECO:0000256" key="6">
    <source>
        <dbReference type="ARBA" id="ARBA00023136"/>
    </source>
</evidence>
<feature type="transmembrane region" description="Helical" evidence="8">
    <location>
        <begin position="63"/>
        <end position="80"/>
    </location>
</feature>
<dbReference type="PANTHER" id="PTHR31595">
    <property type="entry name" value="LONG-CHAIN-ALCOHOL O-FATTY-ACYLTRANSFERASE 3-RELATED"/>
    <property type="match status" value="1"/>
</dbReference>
<dbReference type="GO" id="GO:0006629">
    <property type="term" value="P:lipid metabolic process"/>
    <property type="evidence" value="ECO:0007669"/>
    <property type="project" value="InterPro"/>
</dbReference>
<keyword evidence="6 8" id="KW-0472">Membrane</keyword>
<dbReference type="GO" id="GO:0008374">
    <property type="term" value="F:O-acyltransferase activity"/>
    <property type="evidence" value="ECO:0007669"/>
    <property type="project" value="InterPro"/>
</dbReference>
<dbReference type="EMBL" id="SNSC02000012">
    <property type="protein sequence ID" value="TID19724.1"/>
    <property type="molecule type" value="Genomic_DNA"/>
</dbReference>
<proteinExistence type="inferred from homology"/>
<dbReference type="InterPro" id="IPR032805">
    <property type="entry name" value="Wax_synthase_dom"/>
</dbReference>
<feature type="region of interest" description="Disordered" evidence="7">
    <location>
        <begin position="124"/>
        <end position="224"/>
    </location>
</feature>
<feature type="transmembrane region" description="Helical" evidence="8">
    <location>
        <begin position="33"/>
        <end position="51"/>
    </location>
</feature>
<feature type="domain" description="Wax synthase" evidence="9">
    <location>
        <begin position="416"/>
        <end position="491"/>
    </location>
</feature>
<name>A0A4Z1NV24_9PEZI</name>
<feature type="compositionally biased region" description="Basic and acidic residues" evidence="7">
    <location>
        <begin position="195"/>
        <end position="208"/>
    </location>
</feature>
<evidence type="ECO:0000256" key="7">
    <source>
        <dbReference type="SAM" id="MobiDB-lite"/>
    </source>
</evidence>
<dbReference type="Pfam" id="PF13813">
    <property type="entry name" value="MBOAT_2"/>
    <property type="match status" value="1"/>
</dbReference>
<evidence type="ECO:0000256" key="4">
    <source>
        <dbReference type="ARBA" id="ARBA00022692"/>
    </source>
</evidence>
<dbReference type="InterPro" id="IPR044851">
    <property type="entry name" value="Wax_synthase"/>
</dbReference>
<comment type="caution">
    <text evidence="10">The sequence shown here is derived from an EMBL/GenBank/DDBJ whole genome shotgun (WGS) entry which is preliminary data.</text>
</comment>
<organism evidence="10 11">
    <name type="scientific">Venturia nashicola</name>
    <dbReference type="NCBI Taxonomy" id="86259"/>
    <lineage>
        <taxon>Eukaryota</taxon>
        <taxon>Fungi</taxon>
        <taxon>Dikarya</taxon>
        <taxon>Ascomycota</taxon>
        <taxon>Pezizomycotina</taxon>
        <taxon>Dothideomycetes</taxon>
        <taxon>Pleosporomycetidae</taxon>
        <taxon>Venturiales</taxon>
        <taxon>Venturiaceae</taxon>
        <taxon>Venturia</taxon>
    </lineage>
</organism>
<dbReference type="PANTHER" id="PTHR31595:SF67">
    <property type="entry name" value="WAX SYNTHASE DOMAIN-CONTAINING PROTEIN"/>
    <property type="match status" value="1"/>
</dbReference>
<evidence type="ECO:0000313" key="11">
    <source>
        <dbReference type="Proteomes" id="UP000298493"/>
    </source>
</evidence>
<dbReference type="AlphaFoldDB" id="A0A4Z1NV24"/>
<feature type="transmembrane region" description="Helical" evidence="8">
    <location>
        <begin position="86"/>
        <end position="108"/>
    </location>
</feature>
<keyword evidence="4 8" id="KW-0812">Transmembrane</keyword>
<reference evidence="10 11" key="1">
    <citation type="submission" date="2019-04" db="EMBL/GenBank/DDBJ databases">
        <title>High contiguity whole genome sequence and gene annotation resource for two Venturia nashicola isolates.</title>
        <authorList>
            <person name="Prokchorchik M."/>
            <person name="Won K."/>
            <person name="Lee Y."/>
            <person name="Choi E.D."/>
            <person name="Segonzac C."/>
            <person name="Sohn K.H."/>
        </authorList>
    </citation>
    <scope>NUCLEOTIDE SEQUENCE [LARGE SCALE GENOMIC DNA]</scope>
    <source>
        <strain evidence="10 11">PRI2</strain>
    </source>
</reference>
<protein>
    <recommendedName>
        <fullName evidence="9">Wax synthase domain-containing protein</fullName>
    </recommendedName>
</protein>
<comment type="subcellular location">
    <subcellularLocation>
        <location evidence="1">Membrane</location>
        <topology evidence="1">Multi-pass membrane protein</topology>
    </subcellularLocation>
</comment>
<dbReference type="OrthoDB" id="2796277at2759"/>
<evidence type="ECO:0000259" key="9">
    <source>
        <dbReference type="Pfam" id="PF13813"/>
    </source>
</evidence>
<feature type="transmembrane region" description="Helical" evidence="8">
    <location>
        <begin position="364"/>
        <end position="389"/>
    </location>
</feature>
<evidence type="ECO:0000256" key="1">
    <source>
        <dbReference type="ARBA" id="ARBA00004141"/>
    </source>
</evidence>
<accession>A0A4Z1NV24</accession>
<comment type="similarity">
    <text evidence="2">Belongs to the wax synthase family.</text>
</comment>
<dbReference type="GO" id="GO:0016020">
    <property type="term" value="C:membrane"/>
    <property type="evidence" value="ECO:0007669"/>
    <property type="project" value="UniProtKB-SubCell"/>
</dbReference>
<keyword evidence="5 8" id="KW-1133">Transmembrane helix</keyword>
<evidence type="ECO:0000256" key="5">
    <source>
        <dbReference type="ARBA" id="ARBA00022989"/>
    </source>
</evidence>
<evidence type="ECO:0000256" key="3">
    <source>
        <dbReference type="ARBA" id="ARBA00022679"/>
    </source>
</evidence>
<dbReference type="STRING" id="86259.A0A4Z1NV24"/>
<dbReference type="Proteomes" id="UP000298493">
    <property type="component" value="Unassembled WGS sequence"/>
</dbReference>
<evidence type="ECO:0000256" key="8">
    <source>
        <dbReference type="SAM" id="Phobius"/>
    </source>
</evidence>
<keyword evidence="11" id="KW-1185">Reference proteome</keyword>